<name>A0ABQ6N3N2_9STRA</name>
<proteinExistence type="inferred from homology"/>
<evidence type="ECO:0000256" key="1">
    <source>
        <dbReference type="ARBA" id="ARBA00012612"/>
    </source>
</evidence>
<dbReference type="PROSITE" id="PS51352">
    <property type="entry name" value="THIOREDOXIN_2"/>
    <property type="match status" value="1"/>
</dbReference>
<dbReference type="Proteomes" id="UP001165060">
    <property type="component" value="Unassembled WGS sequence"/>
</dbReference>
<dbReference type="InterPro" id="IPR017937">
    <property type="entry name" value="Thioredoxin_CS"/>
</dbReference>
<keyword evidence="3" id="KW-0560">Oxidoreductase</keyword>
<dbReference type="InterPro" id="IPR012336">
    <property type="entry name" value="Thioredoxin-like_fold"/>
</dbReference>
<dbReference type="Pfam" id="PF13905">
    <property type="entry name" value="Thioredoxin_8"/>
    <property type="match status" value="2"/>
</dbReference>
<protein>
    <recommendedName>
        <fullName evidence="1">protein-disulfide reductase</fullName>
        <ecNumber evidence="1">1.8.1.8</ecNumber>
    </recommendedName>
</protein>
<evidence type="ECO:0000256" key="7">
    <source>
        <dbReference type="ARBA" id="ARBA00047804"/>
    </source>
</evidence>
<dbReference type="PANTHER" id="PTHR13871">
    <property type="entry name" value="THIOREDOXIN"/>
    <property type="match status" value="1"/>
</dbReference>
<gene>
    <name evidence="9" type="ORF">TeGR_g12079</name>
</gene>
<dbReference type="Gene3D" id="3.40.30.10">
    <property type="entry name" value="Glutaredoxin"/>
    <property type="match status" value="2"/>
</dbReference>
<evidence type="ECO:0000313" key="10">
    <source>
        <dbReference type="Proteomes" id="UP001165060"/>
    </source>
</evidence>
<comment type="catalytic activity">
    <reaction evidence="6">
        <text>[protein]-dithiol + NAD(+) = [protein]-disulfide + NADH + H(+)</text>
        <dbReference type="Rhea" id="RHEA:18749"/>
        <dbReference type="Rhea" id="RHEA-COMP:10593"/>
        <dbReference type="Rhea" id="RHEA-COMP:10594"/>
        <dbReference type="ChEBI" id="CHEBI:15378"/>
        <dbReference type="ChEBI" id="CHEBI:29950"/>
        <dbReference type="ChEBI" id="CHEBI:50058"/>
        <dbReference type="ChEBI" id="CHEBI:57540"/>
        <dbReference type="ChEBI" id="CHEBI:57945"/>
        <dbReference type="EC" id="1.8.1.8"/>
    </reaction>
</comment>
<comment type="similarity">
    <text evidence="5">Belongs to the nucleoredoxin family.</text>
</comment>
<dbReference type="PROSITE" id="PS00194">
    <property type="entry name" value="THIOREDOXIN_1"/>
    <property type="match status" value="2"/>
</dbReference>
<keyword evidence="10" id="KW-1185">Reference proteome</keyword>
<accession>A0ABQ6N3N2</accession>
<organism evidence="9 10">
    <name type="scientific">Tetraparma gracilis</name>
    <dbReference type="NCBI Taxonomy" id="2962635"/>
    <lineage>
        <taxon>Eukaryota</taxon>
        <taxon>Sar</taxon>
        <taxon>Stramenopiles</taxon>
        <taxon>Ochrophyta</taxon>
        <taxon>Bolidophyceae</taxon>
        <taxon>Parmales</taxon>
        <taxon>Triparmaceae</taxon>
        <taxon>Tetraparma</taxon>
    </lineage>
</organism>
<dbReference type="SUPFAM" id="SSF52833">
    <property type="entry name" value="Thioredoxin-like"/>
    <property type="match status" value="2"/>
</dbReference>
<keyword evidence="2" id="KW-0677">Repeat</keyword>
<evidence type="ECO:0000256" key="4">
    <source>
        <dbReference type="ARBA" id="ARBA00023027"/>
    </source>
</evidence>
<evidence type="ECO:0000256" key="3">
    <source>
        <dbReference type="ARBA" id="ARBA00023002"/>
    </source>
</evidence>
<feature type="domain" description="Thioredoxin" evidence="8">
    <location>
        <begin position="1"/>
        <end position="158"/>
    </location>
</feature>
<comment type="catalytic activity">
    <reaction evidence="7">
        <text>[protein]-dithiol + NADP(+) = [protein]-disulfide + NADPH + H(+)</text>
        <dbReference type="Rhea" id="RHEA:18753"/>
        <dbReference type="Rhea" id="RHEA-COMP:10593"/>
        <dbReference type="Rhea" id="RHEA-COMP:10594"/>
        <dbReference type="ChEBI" id="CHEBI:15378"/>
        <dbReference type="ChEBI" id="CHEBI:29950"/>
        <dbReference type="ChEBI" id="CHEBI:50058"/>
        <dbReference type="ChEBI" id="CHEBI:57783"/>
        <dbReference type="ChEBI" id="CHEBI:58349"/>
        <dbReference type="EC" id="1.8.1.8"/>
    </reaction>
</comment>
<dbReference type="EC" id="1.8.1.8" evidence="1"/>
<dbReference type="InterPro" id="IPR036249">
    <property type="entry name" value="Thioredoxin-like_sf"/>
</dbReference>
<evidence type="ECO:0000256" key="5">
    <source>
        <dbReference type="ARBA" id="ARBA00025782"/>
    </source>
</evidence>
<dbReference type="InterPro" id="IPR052259">
    <property type="entry name" value="Nucleoredoxin-like"/>
</dbReference>
<evidence type="ECO:0000256" key="2">
    <source>
        <dbReference type="ARBA" id="ARBA00022737"/>
    </source>
</evidence>
<reference evidence="9 10" key="1">
    <citation type="journal article" date="2023" name="Commun. Biol.">
        <title>Genome analysis of Parmales, the sister group of diatoms, reveals the evolutionary specialization of diatoms from phago-mixotrophs to photoautotrophs.</title>
        <authorList>
            <person name="Ban H."/>
            <person name="Sato S."/>
            <person name="Yoshikawa S."/>
            <person name="Yamada K."/>
            <person name="Nakamura Y."/>
            <person name="Ichinomiya M."/>
            <person name="Sato N."/>
            <person name="Blanc-Mathieu R."/>
            <person name="Endo H."/>
            <person name="Kuwata A."/>
            <person name="Ogata H."/>
        </authorList>
    </citation>
    <scope>NUCLEOTIDE SEQUENCE [LARGE SCALE GENOMIC DNA]</scope>
</reference>
<evidence type="ECO:0000259" key="8">
    <source>
        <dbReference type="PROSITE" id="PS51352"/>
    </source>
</evidence>
<keyword evidence="4" id="KW-0520">NAD</keyword>
<sequence length="223" mass="24233">MSAFSGFSELFGPTLASSATSTVPTSTLSGKHILVYFSAHWCPPCRGFTPKLCEFVSALRKTNPNFECVFVSSDKDQAEFDGYFETMPFLALPYADRERKNALSKRFKVGGIPSLLVLAPDGSVVTDDGRSGVMEDPSGAGFPWTPPTFADVFPATLASKAGPVLSSSLDSKHLMLYFSASWCGPCQSFTPELVKVYEEIGKSRDDAELVFVSSDEDEAEFEK</sequence>
<dbReference type="PANTHER" id="PTHR13871:SF96">
    <property type="entry name" value="THIOREDOXIN DOMAIN-CONTAINING PROTEIN"/>
    <property type="match status" value="1"/>
</dbReference>
<comment type="caution">
    <text evidence="9">The sequence shown here is derived from an EMBL/GenBank/DDBJ whole genome shotgun (WGS) entry which is preliminary data.</text>
</comment>
<dbReference type="CDD" id="cd02964">
    <property type="entry name" value="TryX_like_family"/>
    <property type="match status" value="1"/>
</dbReference>
<dbReference type="EMBL" id="BRYB01003615">
    <property type="protein sequence ID" value="GMI39569.1"/>
    <property type="molecule type" value="Genomic_DNA"/>
</dbReference>
<dbReference type="InterPro" id="IPR013766">
    <property type="entry name" value="Thioredoxin_domain"/>
</dbReference>
<evidence type="ECO:0000313" key="9">
    <source>
        <dbReference type="EMBL" id="GMI39569.1"/>
    </source>
</evidence>
<evidence type="ECO:0000256" key="6">
    <source>
        <dbReference type="ARBA" id="ARBA00047388"/>
    </source>
</evidence>